<protein>
    <recommendedName>
        <fullName evidence="3">Lysozyme inhibitor LprI N-terminal domain-containing protein</fullName>
    </recommendedName>
</protein>
<name>A0A1S7LMT1_MAGMO</name>
<sequence length="164" mass="18802">MPHLLTVATALLLLFTSTHVTATPQSCSQAWHQAHTFSSYDALYHFLEYETRTLCATKHPFFSSLDKKSCEDYSPNLSYGRKRMARVVNSFDPLQPKLALASRQLQRSNSCEKELQTTFTKLSKLGEQHLQQLQPLKRKAEACLESYVRLNLWCKQLRGPAKKP</sequence>
<reference evidence="2" key="1">
    <citation type="submission" date="2015-04" db="EMBL/GenBank/DDBJ databases">
        <authorList>
            <person name="Syromyatnikov M.Y."/>
            <person name="Popov V.N."/>
        </authorList>
    </citation>
    <scope>NUCLEOTIDE SEQUENCE</scope>
    <source>
        <strain evidence="2">MO-1</strain>
    </source>
</reference>
<gene>
    <name evidence="2" type="ORF">MAGMO_2909</name>
</gene>
<proteinExistence type="predicted"/>
<evidence type="ECO:0000256" key="1">
    <source>
        <dbReference type="SAM" id="SignalP"/>
    </source>
</evidence>
<keyword evidence="1" id="KW-0732">Signal</keyword>
<dbReference type="AlphaFoldDB" id="A0A1S7LMT1"/>
<evidence type="ECO:0000313" key="2">
    <source>
        <dbReference type="EMBL" id="CRH07056.1"/>
    </source>
</evidence>
<dbReference type="EMBL" id="LO017727">
    <property type="protein sequence ID" value="CRH07056.1"/>
    <property type="molecule type" value="Genomic_DNA"/>
</dbReference>
<feature type="chain" id="PRO_5013114339" description="Lysozyme inhibitor LprI N-terminal domain-containing protein" evidence="1">
    <location>
        <begin position="23"/>
        <end position="164"/>
    </location>
</feature>
<evidence type="ECO:0008006" key="3">
    <source>
        <dbReference type="Google" id="ProtNLM"/>
    </source>
</evidence>
<accession>A0A1S7LMT1</accession>
<organism evidence="2">
    <name type="scientific">Magnetococcus massalia (strain MO-1)</name>
    <dbReference type="NCBI Taxonomy" id="451514"/>
    <lineage>
        <taxon>Bacteria</taxon>
        <taxon>Pseudomonadati</taxon>
        <taxon>Pseudomonadota</taxon>
        <taxon>Magnetococcia</taxon>
        <taxon>Magnetococcales</taxon>
        <taxon>Magnetococcaceae</taxon>
        <taxon>Magnetococcus</taxon>
    </lineage>
</organism>
<feature type="signal peptide" evidence="1">
    <location>
        <begin position="1"/>
        <end position="22"/>
    </location>
</feature>